<dbReference type="InterPro" id="IPR057984">
    <property type="entry name" value="PATROL1_C"/>
</dbReference>
<feature type="domain" description="MHD2" evidence="3">
    <location>
        <begin position="799"/>
        <end position="909"/>
    </location>
</feature>
<keyword evidence="5" id="KW-1185">Reference proteome</keyword>
<feature type="compositionally biased region" description="Low complexity" evidence="1">
    <location>
        <begin position="92"/>
        <end position="101"/>
    </location>
</feature>
<organism evidence="4 5">
    <name type="scientific">Sphagnum troendelagicum</name>
    <dbReference type="NCBI Taxonomy" id="128251"/>
    <lineage>
        <taxon>Eukaryota</taxon>
        <taxon>Viridiplantae</taxon>
        <taxon>Streptophyta</taxon>
        <taxon>Embryophyta</taxon>
        <taxon>Bryophyta</taxon>
        <taxon>Sphagnophytina</taxon>
        <taxon>Sphagnopsida</taxon>
        <taxon>Sphagnales</taxon>
        <taxon>Sphagnaceae</taxon>
        <taxon>Sphagnum</taxon>
    </lineage>
</organism>
<dbReference type="InterPro" id="IPR008528">
    <property type="entry name" value="unc-13_homologue"/>
</dbReference>
<sequence length="965" mass="106473">MVPSSIPAAEGNGNRRASSAGPDDINMLGTPLPALRVDLSEDDLRESAYEILVAASGSMALSARSVSVRTKGGEKSLTSAAASHLKKALGLRSSGGSSSSSRGRKPYSTAEIIRDQMLISDQSDMRTRRALSRAVAGQATKCMEQMLVALELLQHIPASAFKDLNEHQHWLKRQLRLLEAGLLAHPLVRGDSGGVDALRLRQNLKEMYEKSSDTGKNTESMQALRSAAMGQATRPSKSEAGDVLHWIDGYPLNVHLYLAIIGALFDTLDECSVIDEIDEVMELIKKTWVVLGINQFTHTLCFMWILFRQFVVTGQKETDLLRAAESQMTDIQKDAKREVQPENLQLMTAILGTMQSWAEKRLLAYHDSFPEGANGAMEGLLSVSLLATEVLQQDISQDYRHRQKPEVNLASGRIEVYVRSSITTVFAQMMESVDTQRKAVQREGEPILALAMLANDSSTLATKEVEKFSPVLKKWHPCAGGIAAVTLHACYRREIKQYLSRLNGLTPDAKQVLEAADELEKFLVQIAVEEGADAEDGGKALIREMPPFEVDKIVGDLAQKWVEERLEKLGDWVDRNIEQEQWEPDALREHYAPSAVEVLRIADETLDAFFALPVSQFPEVLQDLVTGLDEALQSYASQIIAPCGTKNVLVPPIPPLTRCKTKKSWFGMGKKVGEAKDGPRPRSHNHKAPLTNLEAFTVPHMCVRINTLQHIITEIEFTEKKAHFGWQKDPTIHSKTSKTKVTPHHSYNSVSAVDANFYRTRETAKAGIEQLIDVAAYRVVFGDLRDVLWDGLYIRGVTNARIGPVLEKLDAQLGVIADSAAKGLRNRVVGALMQACFDGYLLVLLAGGTSRMFTLSDAHMLSEDLECMKDLFKADGDGLPGDMVDRAVATLTQVLSLFSLTTNELIQRFSAVNGSAKAGIKPSLPPTTANWSVSDANTLLRVLCYRCDDTASKFLKKNYHLPKCE</sequence>
<feature type="domain" description="MHD1" evidence="2">
    <location>
        <begin position="510"/>
        <end position="653"/>
    </location>
</feature>
<evidence type="ECO:0000259" key="2">
    <source>
        <dbReference type="PROSITE" id="PS51258"/>
    </source>
</evidence>
<dbReference type="EMBL" id="OZ019898">
    <property type="protein sequence ID" value="CAK9228878.1"/>
    <property type="molecule type" value="Genomic_DNA"/>
</dbReference>
<reference evidence="4" key="1">
    <citation type="submission" date="2024-02" db="EMBL/GenBank/DDBJ databases">
        <authorList>
            <consortium name="ELIXIR-Norway"/>
            <consortium name="Elixir Norway"/>
        </authorList>
    </citation>
    <scope>NUCLEOTIDE SEQUENCE</scope>
</reference>
<dbReference type="PROSITE" id="PS51259">
    <property type="entry name" value="MHD2"/>
    <property type="match status" value="1"/>
</dbReference>
<gene>
    <name evidence="4" type="ORF">CSSPTR1EN2_LOCUS19453</name>
</gene>
<dbReference type="PROSITE" id="PS51258">
    <property type="entry name" value="MHD1"/>
    <property type="match status" value="1"/>
</dbReference>
<dbReference type="InterPro" id="IPR014772">
    <property type="entry name" value="Munc13_dom-2"/>
</dbReference>
<evidence type="ECO:0000313" key="5">
    <source>
        <dbReference type="Proteomes" id="UP001497512"/>
    </source>
</evidence>
<proteinExistence type="predicted"/>
<name>A0ABP0UTC9_9BRYO</name>
<dbReference type="PANTHER" id="PTHR31280:SF4">
    <property type="entry name" value="ELONGATION FACTOR TS (DUF810)"/>
    <property type="match status" value="1"/>
</dbReference>
<evidence type="ECO:0000313" key="4">
    <source>
        <dbReference type="EMBL" id="CAK9228878.1"/>
    </source>
</evidence>
<protein>
    <recommendedName>
        <fullName evidence="6">MHD1 domain-containing protein</fullName>
    </recommendedName>
</protein>
<evidence type="ECO:0008006" key="6">
    <source>
        <dbReference type="Google" id="ProtNLM"/>
    </source>
</evidence>
<accession>A0ABP0UTC9</accession>
<feature type="region of interest" description="Disordered" evidence="1">
    <location>
        <begin position="1"/>
        <end position="26"/>
    </location>
</feature>
<evidence type="ECO:0000256" key="1">
    <source>
        <dbReference type="SAM" id="MobiDB-lite"/>
    </source>
</evidence>
<evidence type="ECO:0000259" key="3">
    <source>
        <dbReference type="PROSITE" id="PS51259"/>
    </source>
</evidence>
<feature type="region of interest" description="Disordered" evidence="1">
    <location>
        <begin position="88"/>
        <end position="107"/>
    </location>
</feature>
<dbReference type="PANTHER" id="PTHR31280">
    <property type="entry name" value="PROTEIN UNC-13 HOMOLOG"/>
    <property type="match status" value="1"/>
</dbReference>
<dbReference type="Proteomes" id="UP001497512">
    <property type="component" value="Chromosome 6"/>
</dbReference>
<dbReference type="Pfam" id="PF25761">
    <property type="entry name" value="TPR_PATROL1"/>
    <property type="match status" value="1"/>
</dbReference>
<dbReference type="InterPro" id="IPR014770">
    <property type="entry name" value="Munc13_1"/>
</dbReference>